<evidence type="ECO:0000256" key="1">
    <source>
        <dbReference type="SAM" id="MobiDB-lite"/>
    </source>
</evidence>
<name>A0ABN7V7C3_GIGMA</name>
<gene>
    <name evidence="2" type="ORF">GMARGA_LOCUS15279</name>
</gene>
<feature type="non-terminal residue" evidence="2">
    <location>
        <position position="257"/>
    </location>
</feature>
<evidence type="ECO:0000313" key="2">
    <source>
        <dbReference type="EMBL" id="CAG8739982.1"/>
    </source>
</evidence>
<reference evidence="2 3" key="1">
    <citation type="submission" date="2021-06" db="EMBL/GenBank/DDBJ databases">
        <authorList>
            <person name="Kallberg Y."/>
            <person name="Tangrot J."/>
            <person name="Rosling A."/>
        </authorList>
    </citation>
    <scope>NUCLEOTIDE SEQUENCE [LARGE SCALE GENOMIC DNA]</scope>
    <source>
        <strain evidence="2 3">120-4 pot B 10/14</strain>
    </source>
</reference>
<organism evidence="2 3">
    <name type="scientific">Gigaspora margarita</name>
    <dbReference type="NCBI Taxonomy" id="4874"/>
    <lineage>
        <taxon>Eukaryota</taxon>
        <taxon>Fungi</taxon>
        <taxon>Fungi incertae sedis</taxon>
        <taxon>Mucoromycota</taxon>
        <taxon>Glomeromycotina</taxon>
        <taxon>Glomeromycetes</taxon>
        <taxon>Diversisporales</taxon>
        <taxon>Gigasporaceae</taxon>
        <taxon>Gigaspora</taxon>
    </lineage>
</organism>
<sequence length="257" mass="29724">MQQENLLKVIFNFGEVIYNRYNVLKAIHGKVDATVIVKDEVRKDIPKIKFTDYALRKRRERAEKTYKFFSGISVSLILEKSLDAICSASVVYLAMVYNTLDEYEDDRDLAECAVEKALKEINDSDRKEKVSEVLSQAETNIPNDLTHDKTWKENVVKFEKVAKRILSTLGEIWNNPAFKPAYQRRPCRNSTNFWHVMAGETLNEISVNLRNIIIVNKSLLIQALKQVIPHPLHNVHPSRTVSSPRREESGQKRPRKD</sequence>
<proteinExistence type="predicted"/>
<accession>A0ABN7V7C3</accession>
<evidence type="ECO:0000313" key="3">
    <source>
        <dbReference type="Proteomes" id="UP000789901"/>
    </source>
</evidence>
<dbReference type="Proteomes" id="UP000789901">
    <property type="component" value="Unassembled WGS sequence"/>
</dbReference>
<comment type="caution">
    <text evidence="2">The sequence shown here is derived from an EMBL/GenBank/DDBJ whole genome shotgun (WGS) entry which is preliminary data.</text>
</comment>
<feature type="region of interest" description="Disordered" evidence="1">
    <location>
        <begin position="233"/>
        <end position="257"/>
    </location>
</feature>
<protein>
    <submittedName>
        <fullName evidence="2">15414_t:CDS:1</fullName>
    </submittedName>
</protein>
<feature type="compositionally biased region" description="Basic and acidic residues" evidence="1">
    <location>
        <begin position="244"/>
        <end position="257"/>
    </location>
</feature>
<dbReference type="EMBL" id="CAJVQB010010451">
    <property type="protein sequence ID" value="CAG8739982.1"/>
    <property type="molecule type" value="Genomic_DNA"/>
</dbReference>
<keyword evidence="3" id="KW-1185">Reference proteome</keyword>